<dbReference type="InterPro" id="IPR001734">
    <property type="entry name" value="Na/solute_symporter"/>
</dbReference>
<evidence type="ECO:0000256" key="3">
    <source>
        <dbReference type="ARBA" id="ARBA00022448"/>
    </source>
</evidence>
<feature type="transmembrane region" description="Helical" evidence="12">
    <location>
        <begin position="378"/>
        <end position="401"/>
    </location>
</feature>
<evidence type="ECO:0000256" key="8">
    <source>
        <dbReference type="ARBA" id="ARBA00023065"/>
    </source>
</evidence>
<dbReference type="KEGG" id="goe:100908465"/>
<dbReference type="GO" id="GO:0015293">
    <property type="term" value="F:symporter activity"/>
    <property type="evidence" value="ECO:0007669"/>
    <property type="project" value="TreeGrafter"/>
</dbReference>
<evidence type="ECO:0000256" key="6">
    <source>
        <dbReference type="ARBA" id="ARBA00022989"/>
    </source>
</evidence>
<evidence type="ECO:0000256" key="10">
    <source>
        <dbReference type="ARBA" id="ARBA00023201"/>
    </source>
</evidence>
<evidence type="ECO:0000313" key="14">
    <source>
        <dbReference type="RefSeq" id="XP_003746407.1"/>
    </source>
</evidence>
<comment type="subcellular location">
    <subcellularLocation>
        <location evidence="1">Cell membrane</location>
        <topology evidence="1">Multi-pass membrane protein</topology>
    </subcellularLocation>
</comment>
<keyword evidence="7" id="KW-0915">Sodium</keyword>
<dbReference type="PROSITE" id="PS50283">
    <property type="entry name" value="NA_SOLUT_SYMP_3"/>
    <property type="match status" value="1"/>
</dbReference>
<dbReference type="AlphaFoldDB" id="A0AAJ6QWQ6"/>
<keyword evidence="10" id="KW-0739">Sodium transport</keyword>
<dbReference type="InterPro" id="IPR038377">
    <property type="entry name" value="Na/Glc_symporter_sf"/>
</dbReference>
<feature type="transmembrane region" description="Helical" evidence="12">
    <location>
        <begin position="155"/>
        <end position="173"/>
    </location>
</feature>
<feature type="transmembrane region" description="Helical" evidence="12">
    <location>
        <begin position="326"/>
        <end position="344"/>
    </location>
</feature>
<comment type="similarity">
    <text evidence="2 11">Belongs to the sodium:solute symporter (SSF) (TC 2.A.21) family.</text>
</comment>
<keyword evidence="13" id="KW-1185">Reference proteome</keyword>
<dbReference type="NCBIfam" id="TIGR00813">
    <property type="entry name" value="sss"/>
    <property type="match status" value="1"/>
</dbReference>
<keyword evidence="6 12" id="KW-1133">Transmembrane helix</keyword>
<feature type="transmembrane region" description="Helical" evidence="12">
    <location>
        <begin position="514"/>
        <end position="534"/>
    </location>
</feature>
<feature type="transmembrane region" description="Helical" evidence="12">
    <location>
        <begin position="76"/>
        <end position="104"/>
    </location>
</feature>
<keyword evidence="9 12" id="KW-0472">Membrane</keyword>
<evidence type="ECO:0000256" key="4">
    <source>
        <dbReference type="ARBA" id="ARBA00022475"/>
    </source>
</evidence>
<gene>
    <name evidence="14" type="primary">LOC100908465</name>
</gene>
<feature type="transmembrane region" description="Helical" evidence="12">
    <location>
        <begin position="48"/>
        <end position="70"/>
    </location>
</feature>
<feature type="transmembrane region" description="Helical" evidence="12">
    <location>
        <begin position="407"/>
        <end position="429"/>
    </location>
</feature>
<reference evidence="14" key="1">
    <citation type="submission" date="2025-08" db="UniProtKB">
        <authorList>
            <consortium name="RefSeq"/>
        </authorList>
    </citation>
    <scope>IDENTIFICATION</scope>
</reference>
<feature type="transmembrane region" description="Helical" evidence="12">
    <location>
        <begin position="6"/>
        <end position="28"/>
    </location>
</feature>
<evidence type="ECO:0000256" key="5">
    <source>
        <dbReference type="ARBA" id="ARBA00022692"/>
    </source>
</evidence>
<dbReference type="GO" id="GO:0005886">
    <property type="term" value="C:plasma membrane"/>
    <property type="evidence" value="ECO:0007669"/>
    <property type="project" value="UniProtKB-SubCell"/>
</dbReference>
<dbReference type="RefSeq" id="XP_003746407.1">
    <property type="nucleotide sequence ID" value="XM_003746359.2"/>
</dbReference>
<keyword evidence="5 12" id="KW-0812">Transmembrane</keyword>
<protein>
    <submittedName>
        <fullName evidence="14">Sodium-coupled monocarboxylate transporter 2</fullName>
    </submittedName>
</protein>
<accession>A0AAJ6QWQ6</accession>
<proteinExistence type="inferred from homology"/>
<dbReference type="Proteomes" id="UP000694867">
    <property type="component" value="Unplaced"/>
</dbReference>
<dbReference type="PANTHER" id="PTHR42985:SF40">
    <property type="entry name" value="LD47995P-RELATED"/>
    <property type="match status" value="1"/>
</dbReference>
<feature type="transmembrane region" description="Helical" evidence="12">
    <location>
        <begin position="236"/>
        <end position="254"/>
    </location>
</feature>
<evidence type="ECO:0000256" key="2">
    <source>
        <dbReference type="ARBA" id="ARBA00006434"/>
    </source>
</evidence>
<organism evidence="13 14">
    <name type="scientific">Galendromus occidentalis</name>
    <name type="common">western predatory mite</name>
    <dbReference type="NCBI Taxonomy" id="34638"/>
    <lineage>
        <taxon>Eukaryota</taxon>
        <taxon>Metazoa</taxon>
        <taxon>Ecdysozoa</taxon>
        <taxon>Arthropoda</taxon>
        <taxon>Chelicerata</taxon>
        <taxon>Arachnida</taxon>
        <taxon>Acari</taxon>
        <taxon>Parasitiformes</taxon>
        <taxon>Mesostigmata</taxon>
        <taxon>Gamasina</taxon>
        <taxon>Phytoseioidea</taxon>
        <taxon>Phytoseiidae</taxon>
        <taxon>Typhlodrominae</taxon>
        <taxon>Galendromus</taxon>
    </lineage>
</organism>
<evidence type="ECO:0000256" key="11">
    <source>
        <dbReference type="RuleBase" id="RU362091"/>
    </source>
</evidence>
<name>A0AAJ6QWQ6_9ACAR</name>
<dbReference type="GO" id="GO:0006814">
    <property type="term" value="P:sodium ion transport"/>
    <property type="evidence" value="ECO:0007669"/>
    <property type="project" value="UniProtKB-KW"/>
</dbReference>
<dbReference type="GeneID" id="100908465"/>
<feature type="transmembrane region" description="Helical" evidence="12">
    <location>
        <begin position="436"/>
        <end position="458"/>
    </location>
</feature>
<evidence type="ECO:0000256" key="1">
    <source>
        <dbReference type="ARBA" id="ARBA00004651"/>
    </source>
</evidence>
<evidence type="ECO:0000313" key="13">
    <source>
        <dbReference type="Proteomes" id="UP000694867"/>
    </source>
</evidence>
<dbReference type="Gene3D" id="1.20.1730.10">
    <property type="entry name" value="Sodium/glucose cotransporter"/>
    <property type="match status" value="1"/>
</dbReference>
<feature type="transmembrane region" description="Helical" evidence="12">
    <location>
        <begin position="275"/>
        <end position="300"/>
    </location>
</feature>
<evidence type="ECO:0000256" key="7">
    <source>
        <dbReference type="ARBA" id="ARBA00023053"/>
    </source>
</evidence>
<dbReference type="InterPro" id="IPR051163">
    <property type="entry name" value="Sodium:Solute_Symporter_SSF"/>
</dbReference>
<dbReference type="PANTHER" id="PTHR42985">
    <property type="entry name" value="SODIUM-COUPLED MONOCARBOXYLATE TRANSPORTER"/>
    <property type="match status" value="1"/>
</dbReference>
<feature type="transmembrane region" description="Helical" evidence="12">
    <location>
        <begin position="125"/>
        <end position="143"/>
    </location>
</feature>
<keyword evidence="4" id="KW-1003">Cell membrane</keyword>
<evidence type="ECO:0000256" key="12">
    <source>
        <dbReference type="SAM" id="Phobius"/>
    </source>
</evidence>
<feature type="transmembrane region" description="Helical" evidence="12">
    <location>
        <begin position="185"/>
        <end position="204"/>
    </location>
</feature>
<dbReference type="Pfam" id="PF00474">
    <property type="entry name" value="SSF"/>
    <property type="match status" value="1"/>
</dbReference>
<keyword evidence="3" id="KW-0813">Transport</keyword>
<keyword evidence="8" id="KW-0406">Ion transport</keyword>
<evidence type="ECO:0000256" key="9">
    <source>
        <dbReference type="ARBA" id="ARBA00023136"/>
    </source>
</evidence>
<sequence length="594" mass="64412">MASFHALDYAVLVLSLMLSSFIGMFFAWKDRRKQNNAEFLLGSRQMGVVPVSLSLMASFMSAITVLAYPAEVYSRGAAISVSVMSSMFATICAGELMVPVFYRLRLTSMNDYLERRFQSKALRKGASAASLFSVLIFLGVQLYAPAVAVEAVTGLAVPVSMLAVGTICTFYTTIGGMKAVVWTDVVQMSLMFFGLVMVFAKAVYDVGGLPEVFRRANEAGRLNVFRMMINPYAADSFWNCFVGMGVLWFSANGMNQMQIQRYCSLPTAAKARVAVYLNMLGVASTITMAFGAGLSVYAYYHGCDPIGRGFIKSADQLMPYFVLERLNLPGIPGLFVSAVFAGSLSSLSSGFNSMSACIYEDFLAPYLPKNFADNRATLVTRLIALTIGVITIGFGFLSAYVGNILHAALGISAAIIGPTCGVFLCGVTLPFVNTPGAIAGFTVSLTICAWSAVGKLLYPAVMTQLPLVVQFCNASLPDLAVSTVDYRTTVFYAKPVLRTIQPSGILQLYQIHPYVIPAMSLAICVSVAVLVSIFTGGNRTTKIDPELFNYTCYEKFSWNPPKALDVLSWFDLGSDDDAKESRVEDIPLKTQIRS</sequence>